<dbReference type="Pfam" id="PF13489">
    <property type="entry name" value="Methyltransf_23"/>
    <property type="match status" value="1"/>
</dbReference>
<dbReference type="Proteomes" id="UP000219514">
    <property type="component" value="Unassembled WGS sequence"/>
</dbReference>
<dbReference type="SUPFAM" id="SSF53335">
    <property type="entry name" value="S-adenosyl-L-methionine-dependent methyltransferases"/>
    <property type="match status" value="1"/>
</dbReference>
<accession>A0A285E8X7</accession>
<keyword evidence="1" id="KW-0489">Methyltransferase</keyword>
<keyword evidence="2" id="KW-1185">Reference proteome</keyword>
<evidence type="ECO:0000313" key="2">
    <source>
        <dbReference type="Proteomes" id="UP000219514"/>
    </source>
</evidence>
<reference evidence="1 2" key="1">
    <citation type="submission" date="2017-09" db="EMBL/GenBank/DDBJ databases">
        <authorList>
            <person name="Ehlers B."/>
            <person name="Leendertz F.H."/>
        </authorList>
    </citation>
    <scope>NUCLEOTIDE SEQUENCE [LARGE SCALE GENOMIC DNA]</scope>
    <source>
        <strain evidence="1 2">DSM 46844</strain>
    </source>
</reference>
<dbReference type="PANTHER" id="PTHR43861">
    <property type="entry name" value="TRANS-ACONITATE 2-METHYLTRANSFERASE-RELATED"/>
    <property type="match status" value="1"/>
</dbReference>
<dbReference type="Gene3D" id="3.40.50.150">
    <property type="entry name" value="Vaccinia Virus protein VP39"/>
    <property type="match status" value="1"/>
</dbReference>
<protein>
    <submittedName>
        <fullName evidence="1">Methyltransferase domain-containing protein</fullName>
    </submittedName>
</protein>
<dbReference type="AlphaFoldDB" id="A0A285E8X7"/>
<dbReference type="PANTHER" id="PTHR43861:SF6">
    <property type="entry name" value="METHYLTRANSFERASE TYPE 11"/>
    <property type="match status" value="1"/>
</dbReference>
<gene>
    <name evidence="1" type="ORF">SAMN06893097_102278</name>
</gene>
<dbReference type="InterPro" id="IPR029063">
    <property type="entry name" value="SAM-dependent_MTases_sf"/>
</dbReference>
<dbReference type="GO" id="GO:0032259">
    <property type="term" value="P:methylation"/>
    <property type="evidence" value="ECO:0007669"/>
    <property type="project" value="UniProtKB-KW"/>
</dbReference>
<proteinExistence type="predicted"/>
<dbReference type="EMBL" id="OBDO01000002">
    <property type="protein sequence ID" value="SNX95578.1"/>
    <property type="molecule type" value="Genomic_DNA"/>
</dbReference>
<keyword evidence="1" id="KW-0808">Transferase</keyword>
<evidence type="ECO:0000313" key="1">
    <source>
        <dbReference type="EMBL" id="SNX95578.1"/>
    </source>
</evidence>
<organism evidence="1 2">
    <name type="scientific">Geodermatophilus sabuli</name>
    <dbReference type="NCBI Taxonomy" id="1564158"/>
    <lineage>
        <taxon>Bacteria</taxon>
        <taxon>Bacillati</taxon>
        <taxon>Actinomycetota</taxon>
        <taxon>Actinomycetes</taxon>
        <taxon>Geodermatophilales</taxon>
        <taxon>Geodermatophilaceae</taxon>
        <taxon>Geodermatophilus</taxon>
    </lineage>
</organism>
<sequence>MWTAEDTEDVVCCLCGLPGTLVHDVAPFGVVRCPQCALVFISPRLRPEALQRLYDDVGYFEGGVYGNALSSSALSGSTASGSAPSDGDAAEAGGGRFSPAMLLQRTWTAGRLRLIEREHGGAPAGGRLLEVGAGYGLFLAAARAAGWKTSGVELSRTGAGHARDTLGLDVFCGQVEDAPLTPGFDVVCAWDTVEHVPDPLAFWRTARSLVADDGVVLFSTPYYSSLPARLLGTRWWTLKPTEHIWHFTPRTHALLLARAGFALTEVVRNPLAPANAARLDSLVGIARPIPGT</sequence>
<dbReference type="CDD" id="cd02440">
    <property type="entry name" value="AdoMet_MTases"/>
    <property type="match status" value="1"/>
</dbReference>
<dbReference type="GO" id="GO:0008168">
    <property type="term" value="F:methyltransferase activity"/>
    <property type="evidence" value="ECO:0007669"/>
    <property type="project" value="UniProtKB-KW"/>
</dbReference>
<name>A0A285E8X7_9ACTN</name>